<feature type="compositionally biased region" description="Low complexity" evidence="1">
    <location>
        <begin position="1"/>
        <end position="16"/>
    </location>
</feature>
<keyword evidence="2" id="KW-0472">Membrane</keyword>
<evidence type="ECO:0000256" key="1">
    <source>
        <dbReference type="SAM" id="MobiDB-lite"/>
    </source>
</evidence>
<keyword evidence="2" id="KW-1133">Transmembrane helix</keyword>
<evidence type="ECO:0000256" key="2">
    <source>
        <dbReference type="SAM" id="Phobius"/>
    </source>
</evidence>
<accession>A0A0H5RGQ6</accession>
<reference evidence="3" key="1">
    <citation type="submission" date="2015-04" db="EMBL/GenBank/DDBJ databases">
        <title>The genome sequence of the plant pathogenic Rhizarian Plasmodiophora brassicae reveals insights in its biotrophic life cycle and the origin of chitin synthesis.</title>
        <authorList>
            <person name="Schwelm A."/>
            <person name="Fogelqvist J."/>
            <person name="Knaust A."/>
            <person name="Julke S."/>
            <person name="Lilja T."/>
            <person name="Dhandapani V."/>
            <person name="Bonilla-Rosso G."/>
            <person name="Karlsson M."/>
            <person name="Shevchenko A."/>
            <person name="Choi S.R."/>
            <person name="Kim H.G."/>
            <person name="Park J.Y."/>
            <person name="Lim Y.P."/>
            <person name="Ludwig-Muller J."/>
            <person name="Dixelius C."/>
        </authorList>
    </citation>
    <scope>NUCLEOTIDE SEQUENCE</scope>
    <source>
        <tissue evidence="3">Potato root galls</tissue>
    </source>
</reference>
<feature type="transmembrane region" description="Helical" evidence="2">
    <location>
        <begin position="46"/>
        <end position="63"/>
    </location>
</feature>
<sequence>MSSWASPFPSSSSSSPTGFRPRPETFAPLISCDYYQGGSDEWGREIMAGIGSVFPFTSLSIYLHRRYDVFTKNNILTPFFELVVDHITTKESNGPVLFESNWPILDRTQPGNRKRNAIQRVFRSS</sequence>
<protein>
    <submittedName>
        <fullName evidence="3">Uncharacterized protein</fullName>
    </submittedName>
</protein>
<evidence type="ECO:0000313" key="3">
    <source>
        <dbReference type="EMBL" id="CRZ12742.1"/>
    </source>
</evidence>
<name>A0A0H5RGQ6_9EUKA</name>
<organism evidence="3">
    <name type="scientific">Spongospora subterranea</name>
    <dbReference type="NCBI Taxonomy" id="70186"/>
    <lineage>
        <taxon>Eukaryota</taxon>
        <taxon>Sar</taxon>
        <taxon>Rhizaria</taxon>
        <taxon>Endomyxa</taxon>
        <taxon>Phytomyxea</taxon>
        <taxon>Plasmodiophorida</taxon>
        <taxon>Plasmodiophoridae</taxon>
        <taxon>Spongospora</taxon>
    </lineage>
</organism>
<keyword evidence="2" id="KW-0812">Transmembrane</keyword>
<dbReference type="AlphaFoldDB" id="A0A0H5RGQ6"/>
<proteinExistence type="predicted"/>
<feature type="non-terminal residue" evidence="3">
    <location>
        <position position="125"/>
    </location>
</feature>
<feature type="region of interest" description="Disordered" evidence="1">
    <location>
        <begin position="1"/>
        <end position="22"/>
    </location>
</feature>
<dbReference type="EMBL" id="HACM01012300">
    <property type="protein sequence ID" value="CRZ12742.1"/>
    <property type="molecule type" value="Transcribed_RNA"/>
</dbReference>